<organism evidence="2 3">
    <name type="scientific">Saccharothrix algeriensis</name>
    <dbReference type="NCBI Taxonomy" id="173560"/>
    <lineage>
        <taxon>Bacteria</taxon>
        <taxon>Bacillati</taxon>
        <taxon>Actinomycetota</taxon>
        <taxon>Actinomycetes</taxon>
        <taxon>Pseudonocardiales</taxon>
        <taxon>Pseudonocardiaceae</taxon>
        <taxon>Saccharothrix</taxon>
    </lineage>
</organism>
<dbReference type="EMBL" id="JAFBCL010000001">
    <property type="protein sequence ID" value="MBM7814820.1"/>
    <property type="molecule type" value="Genomic_DNA"/>
</dbReference>
<accession>A0ABS2SEW8</accession>
<reference evidence="2 3" key="1">
    <citation type="submission" date="2021-01" db="EMBL/GenBank/DDBJ databases">
        <title>Sequencing the genomes of 1000 actinobacteria strains.</title>
        <authorList>
            <person name="Klenk H.-P."/>
        </authorList>
    </citation>
    <scope>NUCLEOTIDE SEQUENCE [LARGE SCALE GENOMIC DNA]</scope>
    <source>
        <strain evidence="2 3">DSM 44581</strain>
    </source>
</reference>
<feature type="transmembrane region" description="Helical" evidence="1">
    <location>
        <begin position="136"/>
        <end position="156"/>
    </location>
</feature>
<evidence type="ECO:0000256" key="1">
    <source>
        <dbReference type="SAM" id="Phobius"/>
    </source>
</evidence>
<keyword evidence="1" id="KW-0472">Membrane</keyword>
<keyword evidence="1" id="KW-1133">Transmembrane helix</keyword>
<sequence>MGAARGRARRAWREFGHWRRGRPFTAGVLLLLSAALIALPPYATFRVGDVLISITTVGGVSALLIGVLLAVCGLSLWLRPRFRFAAGVAAALLSLIALVATNLGGFVVGTLAGLTGAALALAWTDRPRPPRRVVRRGGPALLVVVAVGLAPAAGAAPPAGREAVPPARSWTATASAVRLEGLAYHGVVRIVVDGRPTRTMRFTARHVEATDPTQVARLGNGRDLVITTAPGRTATATGAVELFALRLTGVVSVLGLVGIPFDLTPDHPPPLVPPSLVLTDVTAVNAWTSSAALAVPDAELVIR</sequence>
<evidence type="ECO:0000313" key="2">
    <source>
        <dbReference type="EMBL" id="MBM7814820.1"/>
    </source>
</evidence>
<evidence type="ECO:0000313" key="3">
    <source>
        <dbReference type="Proteomes" id="UP001195724"/>
    </source>
</evidence>
<feature type="transmembrane region" description="Helical" evidence="1">
    <location>
        <begin position="106"/>
        <end position="124"/>
    </location>
</feature>
<keyword evidence="3" id="KW-1185">Reference proteome</keyword>
<name>A0ABS2SEW8_9PSEU</name>
<proteinExistence type="predicted"/>
<protein>
    <submittedName>
        <fullName evidence="2">Uncharacterized protein</fullName>
    </submittedName>
</protein>
<feature type="transmembrane region" description="Helical" evidence="1">
    <location>
        <begin position="21"/>
        <end position="39"/>
    </location>
</feature>
<dbReference type="Proteomes" id="UP001195724">
    <property type="component" value="Unassembled WGS sequence"/>
</dbReference>
<feature type="transmembrane region" description="Helical" evidence="1">
    <location>
        <begin position="84"/>
        <end position="100"/>
    </location>
</feature>
<dbReference type="InterPro" id="IPR046096">
    <property type="entry name" value="DUF6114"/>
</dbReference>
<keyword evidence="1" id="KW-0812">Transmembrane</keyword>
<feature type="transmembrane region" description="Helical" evidence="1">
    <location>
        <begin position="51"/>
        <end position="77"/>
    </location>
</feature>
<gene>
    <name evidence="2" type="ORF">JOE68_005685</name>
</gene>
<comment type="caution">
    <text evidence="2">The sequence shown here is derived from an EMBL/GenBank/DDBJ whole genome shotgun (WGS) entry which is preliminary data.</text>
</comment>
<dbReference type="Pfam" id="PF19609">
    <property type="entry name" value="DUF6114"/>
    <property type="match status" value="1"/>
</dbReference>